<proteinExistence type="predicted"/>
<keyword evidence="2" id="KW-1185">Reference proteome</keyword>
<sequence length="114" mass="13175">MFSSSPNASTQELFAKFLRKTERASKGELTFGRGHRFDVDEMVTHKDILEIKYRDLPIECEKQGQWVRLYFSEPEAHKGILLGLTLRLKKVGSPDLQTQDAREAFQILEQMMGE</sequence>
<gene>
    <name evidence="1" type="ORF">CAQU_12210</name>
</gene>
<dbReference type="KEGG" id="caqu:CAQU_12210"/>
<reference evidence="1 2" key="1">
    <citation type="submission" date="2014-08" db="EMBL/GenBank/DDBJ databases">
        <title>Complete genome sequence of Corynebacterium aquilae S-613T(T) (=DSM 44791(T)), isolated from the choana of a healthy golden eagle.</title>
        <authorList>
            <person name="Ruckert C."/>
            <person name="Albersmeier A."/>
            <person name="Winkler A."/>
            <person name="Kalinowski J."/>
        </authorList>
    </citation>
    <scope>NUCLEOTIDE SEQUENCE [LARGE SCALE GENOMIC DNA]</scope>
    <source>
        <strain evidence="1 2">S-613</strain>
    </source>
</reference>
<dbReference type="STRING" id="1431546.CAQU_12210"/>
<organism evidence="1 2">
    <name type="scientific">Corynebacterium aquilae DSM 44791</name>
    <dbReference type="NCBI Taxonomy" id="1431546"/>
    <lineage>
        <taxon>Bacteria</taxon>
        <taxon>Bacillati</taxon>
        <taxon>Actinomycetota</taxon>
        <taxon>Actinomycetes</taxon>
        <taxon>Mycobacteriales</taxon>
        <taxon>Corynebacteriaceae</taxon>
        <taxon>Corynebacterium</taxon>
    </lineage>
</organism>
<accession>A0A1L7CIJ8</accession>
<name>A0A1L7CIJ8_9CORY</name>
<dbReference type="AlphaFoldDB" id="A0A1L7CIJ8"/>
<evidence type="ECO:0000313" key="1">
    <source>
        <dbReference type="EMBL" id="APT85674.1"/>
    </source>
</evidence>
<dbReference type="Proteomes" id="UP000185478">
    <property type="component" value="Chromosome"/>
</dbReference>
<evidence type="ECO:0000313" key="2">
    <source>
        <dbReference type="Proteomes" id="UP000185478"/>
    </source>
</evidence>
<dbReference type="EMBL" id="CP009245">
    <property type="protein sequence ID" value="APT85674.1"/>
    <property type="molecule type" value="Genomic_DNA"/>
</dbReference>
<protein>
    <submittedName>
        <fullName evidence="1">Uncharacterized protein</fullName>
    </submittedName>
</protein>